<dbReference type="OrthoDB" id="3812122at2"/>
<name>A0A193GD63_9BORD</name>
<dbReference type="Proteomes" id="UP000091926">
    <property type="component" value="Chromosome"/>
</dbReference>
<dbReference type="GO" id="GO:0018506">
    <property type="term" value="F:maleylacetate reductase activity"/>
    <property type="evidence" value="ECO:0007669"/>
    <property type="project" value="InterPro"/>
</dbReference>
<dbReference type="PANTHER" id="PTHR11496:SF102">
    <property type="entry name" value="ALCOHOL DEHYDROGENASE 4"/>
    <property type="match status" value="1"/>
</dbReference>
<proteinExistence type="inferred from homology"/>
<keyword evidence="7" id="KW-1185">Reference proteome</keyword>
<organism evidence="6 7">
    <name type="scientific">Bordetella flabilis</name>
    <dbReference type="NCBI Taxonomy" id="463014"/>
    <lineage>
        <taxon>Bacteria</taxon>
        <taxon>Pseudomonadati</taxon>
        <taxon>Pseudomonadota</taxon>
        <taxon>Betaproteobacteria</taxon>
        <taxon>Burkholderiales</taxon>
        <taxon>Alcaligenaceae</taxon>
        <taxon>Bordetella</taxon>
    </lineage>
</organism>
<evidence type="ECO:0000259" key="4">
    <source>
        <dbReference type="Pfam" id="PF00465"/>
    </source>
</evidence>
<feature type="domain" description="Fe-containing alcohol dehydrogenase-like C-terminal" evidence="5">
    <location>
        <begin position="169"/>
        <end position="350"/>
    </location>
</feature>
<dbReference type="STRING" id="463014.BAU07_13495"/>
<feature type="domain" description="Alcohol dehydrogenase iron-type/glycerol dehydrogenase GldA" evidence="4">
    <location>
        <begin position="14"/>
        <end position="157"/>
    </location>
</feature>
<reference evidence="6 7" key="1">
    <citation type="submission" date="2016-06" db="EMBL/GenBank/DDBJ databases">
        <title>Complete genome sequences of Bordetella bronchialis and Bordetella flabilis.</title>
        <authorList>
            <person name="LiPuma J.J."/>
            <person name="Spilker T."/>
        </authorList>
    </citation>
    <scope>NUCLEOTIDE SEQUENCE [LARGE SCALE GENOMIC DNA]</scope>
    <source>
        <strain evidence="6 7">AU10664</strain>
    </source>
</reference>
<dbReference type="InterPro" id="IPR039697">
    <property type="entry name" value="Alcohol_dehydrogenase_Fe"/>
</dbReference>
<evidence type="ECO:0000256" key="2">
    <source>
        <dbReference type="ARBA" id="ARBA00023002"/>
    </source>
</evidence>
<dbReference type="Gene3D" id="3.40.50.1970">
    <property type="match status" value="1"/>
</dbReference>
<sequence length="356" mass="36556">MKFATPGGVYNAVPSRVVFAEGSVNGIADEVARLGGRRALVVTTPGRSALGDRVAALLGDRCAGLWPEAVSQVPIELARRGRAAARATDADCIISAGGGAAIGLGKGISLELGLPIIAIPTTYSGSEVTGFCGITIDGVKRMHTSLNMLAATVLYDPQLTLGLPVDVSAASALNALAHCVDAIYVPTVDPVTVLAAIEGARVIAQAAPRVVTQPHDIHARAELLYGAYLGGVALTGGFALQHGLAHVLGGSFNIPHGLSHTLVLPYVAHYNSAYAPQPLRRLADAMGAASLGAGIYDLARALHVRMGLTDTGLDRSALDAAARITVETDEGYNPGPVTMEAVRGILDAAWEGQRPG</sequence>
<dbReference type="InterPro" id="IPR056798">
    <property type="entry name" value="ADH_Fe_C"/>
</dbReference>
<dbReference type="Gene3D" id="1.20.1090.10">
    <property type="entry name" value="Dehydroquinate synthase-like - alpha domain"/>
    <property type="match status" value="1"/>
</dbReference>
<dbReference type="PANTHER" id="PTHR11496">
    <property type="entry name" value="ALCOHOL DEHYDROGENASE"/>
    <property type="match status" value="1"/>
</dbReference>
<keyword evidence="2" id="KW-0560">Oxidoreductase</keyword>
<dbReference type="InterPro" id="IPR034786">
    <property type="entry name" value="MAR"/>
</dbReference>
<evidence type="ECO:0000259" key="5">
    <source>
        <dbReference type="Pfam" id="PF25137"/>
    </source>
</evidence>
<dbReference type="RefSeq" id="WP_066658543.1">
    <property type="nucleotide sequence ID" value="NZ_CBCSCL010000001.1"/>
</dbReference>
<dbReference type="CDD" id="cd08177">
    <property type="entry name" value="MAR"/>
    <property type="match status" value="1"/>
</dbReference>
<dbReference type="Pfam" id="PF25137">
    <property type="entry name" value="ADH_Fe_C"/>
    <property type="match status" value="1"/>
</dbReference>
<protein>
    <submittedName>
        <fullName evidence="6">Uncharacterized protein</fullName>
    </submittedName>
</protein>
<dbReference type="EMBL" id="CP016172">
    <property type="protein sequence ID" value="ANN77967.1"/>
    <property type="molecule type" value="Genomic_DNA"/>
</dbReference>
<dbReference type="Pfam" id="PF00465">
    <property type="entry name" value="Fe-ADH"/>
    <property type="match status" value="1"/>
</dbReference>
<dbReference type="KEGG" id="bfz:BAU07_13495"/>
<accession>A0A193GD63</accession>
<evidence type="ECO:0000313" key="7">
    <source>
        <dbReference type="Proteomes" id="UP000091926"/>
    </source>
</evidence>
<dbReference type="InterPro" id="IPR001670">
    <property type="entry name" value="ADH_Fe/GldA"/>
</dbReference>
<evidence type="ECO:0000256" key="3">
    <source>
        <dbReference type="ARBA" id="ARBA00023027"/>
    </source>
</evidence>
<evidence type="ECO:0000313" key="6">
    <source>
        <dbReference type="EMBL" id="ANN77967.1"/>
    </source>
</evidence>
<dbReference type="GO" id="GO:0046872">
    <property type="term" value="F:metal ion binding"/>
    <property type="evidence" value="ECO:0007669"/>
    <property type="project" value="InterPro"/>
</dbReference>
<dbReference type="AlphaFoldDB" id="A0A193GD63"/>
<dbReference type="SUPFAM" id="SSF56796">
    <property type="entry name" value="Dehydroquinate synthase-like"/>
    <property type="match status" value="1"/>
</dbReference>
<evidence type="ECO:0000256" key="1">
    <source>
        <dbReference type="ARBA" id="ARBA00007358"/>
    </source>
</evidence>
<keyword evidence="3" id="KW-0520">NAD</keyword>
<dbReference type="GO" id="GO:0004022">
    <property type="term" value="F:alcohol dehydrogenase (NAD+) activity"/>
    <property type="evidence" value="ECO:0007669"/>
    <property type="project" value="TreeGrafter"/>
</dbReference>
<gene>
    <name evidence="6" type="ORF">BAU07_13495</name>
</gene>
<comment type="similarity">
    <text evidence="1">Belongs to the iron-containing alcohol dehydrogenase family.</text>
</comment>